<dbReference type="EnsemblMetazoa" id="XM_029492755.1">
    <property type="protein sequence ID" value="XP_029348615.1"/>
    <property type="gene ID" value="LOC115035107"/>
</dbReference>
<name>A0A8R2NUV3_ACYPI</name>
<dbReference type="AlphaFoldDB" id="A0A8R2NUV3"/>
<dbReference type="Gene3D" id="1.25.40.420">
    <property type="match status" value="1"/>
</dbReference>
<evidence type="ECO:0000313" key="1">
    <source>
        <dbReference type="EnsemblMetazoa" id="XP_029348615.1"/>
    </source>
</evidence>
<protein>
    <submittedName>
        <fullName evidence="1">Uncharacterized protein</fullName>
    </submittedName>
</protein>
<sequence length="61" mass="7205">MQHVRLPLTSKDYILKKVAEEPLIKNCLKCYHYVLEALNTLKSEYHIPQCIQDKPRHGEKV</sequence>
<keyword evidence="2" id="KW-1185">Reference proteome</keyword>
<dbReference type="OrthoDB" id="45365at2759"/>
<evidence type="ECO:0000313" key="2">
    <source>
        <dbReference type="Proteomes" id="UP000007819"/>
    </source>
</evidence>
<reference evidence="2" key="1">
    <citation type="submission" date="2010-06" db="EMBL/GenBank/DDBJ databases">
        <authorList>
            <person name="Jiang H."/>
            <person name="Abraham K."/>
            <person name="Ali S."/>
            <person name="Alsbrooks S.L."/>
            <person name="Anim B.N."/>
            <person name="Anosike U.S."/>
            <person name="Attaway T."/>
            <person name="Bandaranaike D.P."/>
            <person name="Battles P.K."/>
            <person name="Bell S.N."/>
            <person name="Bell A.V."/>
            <person name="Beltran B."/>
            <person name="Bickham C."/>
            <person name="Bustamante Y."/>
            <person name="Caleb T."/>
            <person name="Canada A."/>
            <person name="Cardenas V."/>
            <person name="Carter K."/>
            <person name="Chacko J."/>
            <person name="Chandrabose M.N."/>
            <person name="Chavez D."/>
            <person name="Chavez A."/>
            <person name="Chen L."/>
            <person name="Chu H.-S."/>
            <person name="Claassen K.J."/>
            <person name="Cockrell R."/>
            <person name="Collins M."/>
            <person name="Cooper J.A."/>
            <person name="Cree A."/>
            <person name="Curry S.M."/>
            <person name="Da Y."/>
            <person name="Dao M.D."/>
            <person name="Das B."/>
            <person name="Davila M.-L."/>
            <person name="Davy-Carroll L."/>
            <person name="Denson S."/>
            <person name="Dinh H."/>
            <person name="Ebong V.E."/>
            <person name="Edwards J.R."/>
            <person name="Egan A."/>
            <person name="El-Daye J."/>
            <person name="Escobedo L."/>
            <person name="Fernandez S."/>
            <person name="Fernando P.R."/>
            <person name="Flagg N."/>
            <person name="Forbes L.D."/>
            <person name="Fowler R.G."/>
            <person name="Fu Q."/>
            <person name="Gabisi R.A."/>
            <person name="Ganer J."/>
            <person name="Garbino Pronczuk A."/>
            <person name="Garcia R.M."/>
            <person name="Garner T."/>
            <person name="Garrett T.E."/>
            <person name="Gonzalez D.A."/>
            <person name="Hamid H."/>
            <person name="Hawkins E.S."/>
            <person name="Hirani K."/>
            <person name="Hogues M.E."/>
            <person name="Hollins B."/>
            <person name="Hsiao C.-H."/>
            <person name="Jabil R."/>
            <person name="James M.L."/>
            <person name="Jhangiani S.N."/>
            <person name="Johnson B."/>
            <person name="Johnson Q."/>
            <person name="Joshi V."/>
            <person name="Kalu J.B."/>
            <person name="Kam C."/>
            <person name="Kashfia A."/>
            <person name="Keebler J."/>
            <person name="Kisamo H."/>
            <person name="Kovar C.L."/>
            <person name="Lago L.A."/>
            <person name="Lai C.-Y."/>
            <person name="Laidlaw J."/>
            <person name="Lara F."/>
            <person name="Le T.-K."/>
            <person name="Lee S.L."/>
            <person name="Legall F.H."/>
            <person name="Lemon S.J."/>
            <person name="Lewis L.R."/>
            <person name="Li B."/>
            <person name="Liu Y."/>
            <person name="Liu Y.-S."/>
            <person name="Lopez J."/>
            <person name="Lozado R.J."/>
            <person name="Lu J."/>
            <person name="Madu R.C."/>
            <person name="Maheshwari M."/>
            <person name="Maheshwari R."/>
            <person name="Malloy K."/>
            <person name="Martinez E."/>
            <person name="Mathew T."/>
            <person name="Mercado I.C."/>
            <person name="Mercado C."/>
            <person name="Meyer B."/>
            <person name="Montgomery K."/>
            <person name="Morgan M.B."/>
            <person name="Munidasa M."/>
            <person name="Nazareth L.V."/>
            <person name="Nelson J."/>
            <person name="Ng B.M."/>
            <person name="Nguyen N.B."/>
            <person name="Nguyen P.Q."/>
            <person name="Nguyen T."/>
            <person name="Obregon M."/>
            <person name="Okwuonu G.O."/>
            <person name="Onwere C.G."/>
            <person name="Orozco G."/>
            <person name="Parra A."/>
            <person name="Patel S."/>
            <person name="Patil S."/>
            <person name="Perez A."/>
            <person name="Perez Y."/>
            <person name="Pham C."/>
            <person name="Primus E.L."/>
            <person name="Pu L.-L."/>
            <person name="Puazo M."/>
            <person name="Qin X."/>
            <person name="Quiroz J.B."/>
            <person name="Reese J."/>
            <person name="Richards S."/>
            <person name="Rives C.M."/>
            <person name="Robberts R."/>
            <person name="Ruiz S.J."/>
            <person name="Ruiz M.J."/>
            <person name="Santibanez J."/>
            <person name="Schneider B.W."/>
            <person name="Sisson I."/>
            <person name="Smith M."/>
            <person name="Sodergren E."/>
            <person name="Song X.-Z."/>
            <person name="Song B.B."/>
            <person name="Summersgill H."/>
            <person name="Thelus R."/>
            <person name="Thornton R.D."/>
            <person name="Trejos Z.Y."/>
            <person name="Usmani K."/>
            <person name="Vattathil S."/>
            <person name="Villasana D."/>
            <person name="Walker D.L."/>
            <person name="Wang S."/>
            <person name="Wang K."/>
            <person name="White C.S."/>
            <person name="Williams A.C."/>
            <person name="Williamson J."/>
            <person name="Wilson K."/>
            <person name="Woghiren I.O."/>
            <person name="Woodworth J.R."/>
            <person name="Worley K.C."/>
            <person name="Wright R.A."/>
            <person name="Wu W."/>
            <person name="Young L."/>
            <person name="Zhang L."/>
            <person name="Zhang J."/>
            <person name="Zhu Y."/>
            <person name="Muzny D.M."/>
            <person name="Weinstock G."/>
            <person name="Gibbs R.A."/>
        </authorList>
    </citation>
    <scope>NUCLEOTIDE SEQUENCE [LARGE SCALE GENOMIC DNA]</scope>
    <source>
        <strain evidence="2">LSR1</strain>
    </source>
</reference>
<proteinExistence type="predicted"/>
<dbReference type="GeneID" id="115035107"/>
<dbReference type="KEGG" id="api:115035107"/>
<accession>A0A8R2NUV3</accession>
<reference evidence="1" key="2">
    <citation type="submission" date="2022-06" db="UniProtKB">
        <authorList>
            <consortium name="EnsemblMetazoa"/>
        </authorList>
    </citation>
    <scope>IDENTIFICATION</scope>
</reference>
<dbReference type="RefSeq" id="XP_029348615.1">
    <property type="nucleotide sequence ID" value="XM_029492755.1"/>
</dbReference>
<organism evidence="1 2">
    <name type="scientific">Acyrthosiphon pisum</name>
    <name type="common">Pea aphid</name>
    <dbReference type="NCBI Taxonomy" id="7029"/>
    <lineage>
        <taxon>Eukaryota</taxon>
        <taxon>Metazoa</taxon>
        <taxon>Ecdysozoa</taxon>
        <taxon>Arthropoda</taxon>
        <taxon>Hexapoda</taxon>
        <taxon>Insecta</taxon>
        <taxon>Pterygota</taxon>
        <taxon>Neoptera</taxon>
        <taxon>Paraneoptera</taxon>
        <taxon>Hemiptera</taxon>
        <taxon>Sternorrhyncha</taxon>
        <taxon>Aphidomorpha</taxon>
        <taxon>Aphidoidea</taxon>
        <taxon>Aphididae</taxon>
        <taxon>Macrosiphini</taxon>
        <taxon>Acyrthosiphon</taxon>
    </lineage>
</organism>
<dbReference type="Proteomes" id="UP000007819">
    <property type="component" value="Unassembled WGS sequence"/>
</dbReference>